<dbReference type="RefSeq" id="WP_073255541.1">
    <property type="nucleotide sequence ID" value="NZ_FRCS01000003.1"/>
</dbReference>
<keyword evidence="2" id="KW-1185">Reference proteome</keyword>
<proteinExistence type="predicted"/>
<evidence type="ECO:0000313" key="2">
    <source>
        <dbReference type="Proteomes" id="UP000184440"/>
    </source>
</evidence>
<evidence type="ECO:0000313" key="1">
    <source>
        <dbReference type="EMBL" id="SHN13451.1"/>
    </source>
</evidence>
<dbReference type="AlphaFoldDB" id="A0A1M7P9R1"/>
<accession>A0A1M7P9R1</accession>
<reference evidence="1 2" key="1">
    <citation type="submission" date="2016-11" db="EMBL/GenBank/DDBJ databases">
        <authorList>
            <person name="Jaros S."/>
            <person name="Januszkiewicz K."/>
            <person name="Wedrychowicz H."/>
        </authorList>
    </citation>
    <scope>NUCLEOTIDE SEQUENCE [LARGE SCALE GENOMIC DNA]</scope>
    <source>
        <strain evidence="1 2">DSM 46144</strain>
    </source>
</reference>
<organism evidence="1 2">
    <name type="scientific">Cryptosporangium aurantiacum</name>
    <dbReference type="NCBI Taxonomy" id="134849"/>
    <lineage>
        <taxon>Bacteria</taxon>
        <taxon>Bacillati</taxon>
        <taxon>Actinomycetota</taxon>
        <taxon>Actinomycetes</taxon>
        <taxon>Cryptosporangiales</taxon>
        <taxon>Cryptosporangiaceae</taxon>
        <taxon>Cryptosporangium</taxon>
    </lineage>
</organism>
<sequence length="67" mass="7445">MADDPVDLWATVVVRAWPHDDRWIIRMTFVAPGRAAVVCYEPDGSAAGHRLAGWIDELSGDEPETPR</sequence>
<dbReference type="EMBL" id="FRCS01000003">
    <property type="protein sequence ID" value="SHN13451.1"/>
    <property type="molecule type" value="Genomic_DNA"/>
</dbReference>
<name>A0A1M7P9R1_9ACTN</name>
<gene>
    <name evidence="1" type="ORF">SAMN05443668_10396</name>
</gene>
<protein>
    <submittedName>
        <fullName evidence="1">Uncharacterized protein</fullName>
    </submittedName>
</protein>
<dbReference type="Proteomes" id="UP000184440">
    <property type="component" value="Unassembled WGS sequence"/>
</dbReference>
<dbReference type="STRING" id="134849.SAMN05443668_10396"/>